<dbReference type="Proteomes" id="UP000184035">
    <property type="component" value="Unassembled WGS sequence"/>
</dbReference>
<dbReference type="CDD" id="cd08514">
    <property type="entry name" value="PBP2_AppA_like"/>
    <property type="match status" value="1"/>
</dbReference>
<comment type="similarity">
    <text evidence="2">Belongs to the bacterial solute-binding protein 5 family.</text>
</comment>
<dbReference type="GO" id="GO:0015833">
    <property type="term" value="P:peptide transport"/>
    <property type="evidence" value="ECO:0007669"/>
    <property type="project" value="TreeGrafter"/>
</dbReference>
<feature type="compositionally biased region" description="Basic and acidic residues" evidence="4">
    <location>
        <begin position="38"/>
        <end position="51"/>
    </location>
</feature>
<feature type="region of interest" description="Disordered" evidence="4">
    <location>
        <begin position="23"/>
        <end position="58"/>
    </location>
</feature>
<dbReference type="Pfam" id="PF00496">
    <property type="entry name" value="SBP_bac_5"/>
    <property type="match status" value="1"/>
</dbReference>
<dbReference type="Gene3D" id="3.90.76.10">
    <property type="entry name" value="Dipeptide-binding Protein, Domain 1"/>
    <property type="match status" value="1"/>
</dbReference>
<dbReference type="PROSITE" id="PS01040">
    <property type="entry name" value="SBP_BACTERIAL_5"/>
    <property type="match status" value="1"/>
</dbReference>
<dbReference type="InterPro" id="IPR030678">
    <property type="entry name" value="Peptide/Ni-bd"/>
</dbReference>
<dbReference type="PANTHER" id="PTHR30290:SF81">
    <property type="entry name" value="OLIGOPEPTIDE-BINDING PROTEIN OPPA"/>
    <property type="match status" value="1"/>
</dbReference>
<accession>A0A1M4WVS6</accession>
<proteinExistence type="inferred from homology"/>
<dbReference type="PIRSF" id="PIRSF002741">
    <property type="entry name" value="MppA"/>
    <property type="match status" value="1"/>
</dbReference>
<evidence type="ECO:0000256" key="2">
    <source>
        <dbReference type="ARBA" id="ARBA00005695"/>
    </source>
</evidence>
<feature type="domain" description="Solute-binding protein family 5" evidence="6">
    <location>
        <begin position="110"/>
        <end position="494"/>
    </location>
</feature>
<dbReference type="InterPro" id="IPR000914">
    <property type="entry name" value="SBP_5_dom"/>
</dbReference>
<dbReference type="SUPFAM" id="SSF53850">
    <property type="entry name" value="Periplasmic binding protein-like II"/>
    <property type="match status" value="1"/>
</dbReference>
<dbReference type="STRING" id="1533.SAMN05443638_11443"/>
<dbReference type="GO" id="GO:1904680">
    <property type="term" value="F:peptide transmembrane transporter activity"/>
    <property type="evidence" value="ECO:0007669"/>
    <property type="project" value="TreeGrafter"/>
</dbReference>
<evidence type="ECO:0000256" key="1">
    <source>
        <dbReference type="ARBA" id="ARBA00004193"/>
    </source>
</evidence>
<dbReference type="GO" id="GO:0042597">
    <property type="term" value="C:periplasmic space"/>
    <property type="evidence" value="ECO:0007669"/>
    <property type="project" value="UniProtKB-ARBA"/>
</dbReference>
<dbReference type="Gene3D" id="3.10.105.10">
    <property type="entry name" value="Dipeptide-binding Protein, Domain 3"/>
    <property type="match status" value="1"/>
</dbReference>
<evidence type="ECO:0000256" key="3">
    <source>
        <dbReference type="ARBA" id="ARBA00022729"/>
    </source>
</evidence>
<dbReference type="InterPro" id="IPR039424">
    <property type="entry name" value="SBP_5"/>
</dbReference>
<dbReference type="Gene3D" id="3.40.190.10">
    <property type="entry name" value="Periplasmic binding protein-like II"/>
    <property type="match status" value="1"/>
</dbReference>
<dbReference type="PROSITE" id="PS51257">
    <property type="entry name" value="PROKAR_LIPOPROTEIN"/>
    <property type="match status" value="1"/>
</dbReference>
<dbReference type="PANTHER" id="PTHR30290">
    <property type="entry name" value="PERIPLASMIC BINDING COMPONENT OF ABC TRANSPORTER"/>
    <property type="match status" value="1"/>
</dbReference>
<gene>
    <name evidence="7" type="ORF">SAMN05443638_11443</name>
</gene>
<protein>
    <submittedName>
        <fullName evidence="7">Peptide/nickel transport system substrate-binding protein</fullName>
    </submittedName>
</protein>
<dbReference type="EMBL" id="FQVM01000014">
    <property type="protein sequence ID" value="SHE85344.1"/>
    <property type="molecule type" value="Genomic_DNA"/>
</dbReference>
<dbReference type="InterPro" id="IPR023765">
    <property type="entry name" value="SBP_5_CS"/>
</dbReference>
<evidence type="ECO:0000256" key="4">
    <source>
        <dbReference type="SAM" id="MobiDB-lite"/>
    </source>
</evidence>
<evidence type="ECO:0000313" key="8">
    <source>
        <dbReference type="Proteomes" id="UP000184035"/>
    </source>
</evidence>
<sequence length="579" mass="65590">MKRRSIALLTLFMASSFVLGACNSGEKEPPASNEQSQSEDKEDSKLKETLKASEPSKIPEVAKKRDDTLVVGTVDPSGKFCPIYSDTTYDQRVCELLFNGLISNDEKGNPIPDVAESWEISEDEKTYTFKLKKGIKFSNGEELTAKDVAFTYTAICDPKYDGARTDAVEKLLGYEEYRNGDAKTVEGIKIIDDYNISFTLKEIKASGIYDFGYGIMPKSVYNFEKGNIQVLKDKFLQPIGSGPYKFVEFKQGQYVSFEKNPEFFKGEPKIPKIIMKVTNAKTNIQELQSGNVDMDSIPANKQNIQMLQSAGFLNIQLYTQNSYGYLGYNTRDPKFEDKRVRQALTYAIDREGFLNNYYQGYATISNTHCSPVSWAYPDESKLNPYKYDPEKAKELLDEAGWKLNETTKIREKDGVPLEIRWMTYTESKYVESLIPIIKENWEAIGVKVTPELMDFGTLSEKVHTKHDFDVYNMAWNLSIDPDPSGIFSAAQDSAGGFNGPGWHPQESEELIQKGLATTNQEERKKIYQEWNELVNDELPYTFLGSNKECVAVSSRVKGLELSAYINWTANIHEVELVTP</sequence>
<evidence type="ECO:0000256" key="5">
    <source>
        <dbReference type="SAM" id="SignalP"/>
    </source>
</evidence>
<dbReference type="AlphaFoldDB" id="A0A1M4WVS6"/>
<feature type="chain" id="PRO_5038602276" evidence="5">
    <location>
        <begin position="21"/>
        <end position="579"/>
    </location>
</feature>
<keyword evidence="8" id="KW-1185">Reference proteome</keyword>
<comment type="subcellular location">
    <subcellularLocation>
        <location evidence="1">Cell membrane</location>
        <topology evidence="1">Lipid-anchor</topology>
    </subcellularLocation>
</comment>
<name>A0A1M4WVS6_9CLOT</name>
<reference evidence="7 8" key="1">
    <citation type="submission" date="2016-11" db="EMBL/GenBank/DDBJ databases">
        <authorList>
            <person name="Jaros S."/>
            <person name="Januszkiewicz K."/>
            <person name="Wedrychowicz H."/>
        </authorList>
    </citation>
    <scope>NUCLEOTIDE SEQUENCE [LARGE SCALE GENOMIC DNA]</scope>
    <source>
        <strain evidence="7 8">DSM 2631</strain>
    </source>
</reference>
<keyword evidence="3 5" id="KW-0732">Signal</keyword>
<dbReference type="RefSeq" id="WP_242977324.1">
    <property type="nucleotide sequence ID" value="NZ_FQVM01000014.1"/>
</dbReference>
<dbReference type="GO" id="GO:0043190">
    <property type="term" value="C:ATP-binding cassette (ABC) transporter complex"/>
    <property type="evidence" value="ECO:0007669"/>
    <property type="project" value="InterPro"/>
</dbReference>
<organism evidence="7 8">
    <name type="scientific">Clostridium fallax</name>
    <dbReference type="NCBI Taxonomy" id="1533"/>
    <lineage>
        <taxon>Bacteria</taxon>
        <taxon>Bacillati</taxon>
        <taxon>Bacillota</taxon>
        <taxon>Clostridia</taxon>
        <taxon>Eubacteriales</taxon>
        <taxon>Clostridiaceae</taxon>
        <taxon>Clostridium</taxon>
    </lineage>
</organism>
<evidence type="ECO:0000313" key="7">
    <source>
        <dbReference type="EMBL" id="SHE85344.1"/>
    </source>
</evidence>
<feature type="signal peptide" evidence="5">
    <location>
        <begin position="1"/>
        <end position="20"/>
    </location>
</feature>
<evidence type="ECO:0000259" key="6">
    <source>
        <dbReference type="Pfam" id="PF00496"/>
    </source>
</evidence>